<dbReference type="HOGENOM" id="CLU_167503_1_1_9"/>
<dbReference type="RefSeq" id="WP_013291876.1">
    <property type="nucleotide sequence ID" value="NC_014393.1"/>
</dbReference>
<reference evidence="1 2" key="1">
    <citation type="submission" date="2010-08" db="EMBL/GenBank/DDBJ databases">
        <title>Complete sequence of Clostridium cellulovorans 743B.</title>
        <authorList>
            <consortium name="US DOE Joint Genome Institute"/>
            <person name="Lucas S."/>
            <person name="Copeland A."/>
            <person name="Lapidus A."/>
            <person name="Cheng J.-F."/>
            <person name="Bruce D."/>
            <person name="Goodwin L."/>
            <person name="Pitluck S."/>
            <person name="Chertkov O."/>
            <person name="Detter J.C."/>
            <person name="Han C."/>
            <person name="Tapia R."/>
            <person name="Land M."/>
            <person name="Hauser L."/>
            <person name="Chang Y.-J."/>
            <person name="Jeffries C."/>
            <person name="Kyrpides N."/>
            <person name="Ivanova N."/>
            <person name="Mikhailova N."/>
            <person name="Hemme C.L."/>
            <person name="Woyke T."/>
        </authorList>
    </citation>
    <scope>NUCLEOTIDE SEQUENCE [LARGE SCALE GENOMIC DNA]</scope>
    <source>
        <strain evidence="2">ATCC 35296 / DSM 3052 / OCM 3 / 743B</strain>
    </source>
</reference>
<dbReference type="AlphaFoldDB" id="D9SWD4"/>
<organism evidence="1 2">
    <name type="scientific">Clostridium cellulovorans (strain ATCC 35296 / DSM 3052 / OCM 3 / 743B)</name>
    <dbReference type="NCBI Taxonomy" id="573061"/>
    <lineage>
        <taxon>Bacteria</taxon>
        <taxon>Bacillati</taxon>
        <taxon>Bacillota</taxon>
        <taxon>Clostridia</taxon>
        <taxon>Eubacteriales</taxon>
        <taxon>Clostridiaceae</taxon>
        <taxon>Clostridium</taxon>
    </lineage>
</organism>
<name>D9SWD4_CLOC7</name>
<evidence type="ECO:0000313" key="1">
    <source>
        <dbReference type="EMBL" id="ADL53216.1"/>
    </source>
</evidence>
<dbReference type="Proteomes" id="UP000002730">
    <property type="component" value="Chromosome"/>
</dbReference>
<gene>
    <name evidence="1" type="ordered locus">Clocel_3540</name>
</gene>
<protein>
    <submittedName>
        <fullName evidence="1">Uncharacterized protein</fullName>
    </submittedName>
</protein>
<proteinExistence type="predicted"/>
<dbReference type="EMBL" id="CP002160">
    <property type="protein sequence ID" value="ADL53216.1"/>
    <property type="molecule type" value="Genomic_DNA"/>
</dbReference>
<dbReference type="eggNOG" id="ENOG50323IB">
    <property type="taxonomic scope" value="Bacteria"/>
</dbReference>
<keyword evidence="2" id="KW-1185">Reference proteome</keyword>
<sequence>MALTTDQRKAVAIIKNYLNVVNNEIWTDDYIMTNYDFVVDQIIENATNLSTVKPSTGILSLSEGGQSVTFEPGFNSWSITDDVKNMLPKPFIKMFY</sequence>
<dbReference type="KEGG" id="ccb:Clocel_3540"/>
<dbReference type="STRING" id="573061.Clocel_3540"/>
<evidence type="ECO:0000313" key="2">
    <source>
        <dbReference type="Proteomes" id="UP000002730"/>
    </source>
</evidence>
<accession>D9SWD4</accession>
<dbReference type="OrthoDB" id="1918304at2"/>